<proteinExistence type="predicted"/>
<evidence type="ECO:0000313" key="1">
    <source>
        <dbReference type="Proteomes" id="UP000887576"/>
    </source>
</evidence>
<dbReference type="Proteomes" id="UP000887576">
    <property type="component" value="Unplaced"/>
</dbReference>
<name>A0AC34PUI1_9BILA</name>
<reference evidence="2" key="1">
    <citation type="submission" date="2022-11" db="UniProtKB">
        <authorList>
            <consortium name="WormBaseParasite"/>
        </authorList>
    </citation>
    <scope>IDENTIFICATION</scope>
</reference>
<evidence type="ECO:0000313" key="2">
    <source>
        <dbReference type="WBParaSite" id="JU765_v2.g10086.t1"/>
    </source>
</evidence>
<accession>A0AC34PUI1</accession>
<sequence>MVKLEYAEEETLLSGKTSCNEEDDDDMGGDWPQDPNSVSTEENSPSRVTSGNSSNECGIGNDGEMLTLNGTRRSTLPNDLDGSGNRNGSTTPVDDRRLRRQIANCNERRRMQSINAGFQALRSLLPRKDGEKMSKAAILQHTAEYIQTLQEEKSRLIDKNNAMSAAQSKKRRIAHTEFVENIEISEGSVIKGHQTSPAEIMDYLRTIEDLKLALSKEHRLRVIYEREVIDMKTKSMQDSAVFRAAAGVTSLLNPQPLNFDPALARSEPSLLMPGSNPTLAPTTNHADSLLLAASQQVYNNVLFNAAVAATTPTSLSTVTSAQLSPHRQPVVTNPSSPYHQPQIRSTIGDLSTSSGISSPVCLMDTPSTFALPNANGNSGVLQSTLQDAANNPQQFSQRNLQAIIEAIRHIEGGNMATRVAATSSPSPHSADLLQLIPISISLLIVIIFGGFLLGCFVFVSDAPMLPTKVIAIPKPEFNHSSTIFLVFNNSIAFPCQRSSHLRSKEIQTKAKQLLLKIVSSESGYQFKAVRSRFFQIFRIKVQICFKAIPLFPTADLFPQSCCKAPFHQRYAMLSTAQFLLRRG</sequence>
<dbReference type="WBParaSite" id="JU765_v2.g10086.t1">
    <property type="protein sequence ID" value="JU765_v2.g10086.t1"/>
    <property type="gene ID" value="JU765_v2.g10086"/>
</dbReference>
<organism evidence="1 2">
    <name type="scientific">Panagrolaimus sp. JU765</name>
    <dbReference type="NCBI Taxonomy" id="591449"/>
    <lineage>
        <taxon>Eukaryota</taxon>
        <taxon>Metazoa</taxon>
        <taxon>Ecdysozoa</taxon>
        <taxon>Nematoda</taxon>
        <taxon>Chromadorea</taxon>
        <taxon>Rhabditida</taxon>
        <taxon>Tylenchina</taxon>
        <taxon>Panagrolaimomorpha</taxon>
        <taxon>Panagrolaimoidea</taxon>
        <taxon>Panagrolaimidae</taxon>
        <taxon>Panagrolaimus</taxon>
    </lineage>
</organism>
<protein>
    <submittedName>
        <fullName evidence="2">BHLH domain-containing protein</fullName>
    </submittedName>
</protein>